<organism evidence="1 2">
    <name type="scientific">Candidatus Methanogaster sp</name>
    <dbReference type="NCBI Taxonomy" id="3386292"/>
    <lineage>
        <taxon>Archaea</taxon>
        <taxon>Methanobacteriati</taxon>
        <taxon>Methanobacteriota</taxon>
        <taxon>Stenosarchaea group</taxon>
        <taxon>Methanomicrobia</taxon>
        <taxon>Methanosarcinales</taxon>
        <taxon>ANME-2 cluster</taxon>
        <taxon>Candidatus Methanogasteraceae</taxon>
        <taxon>Candidatus Methanogaster</taxon>
    </lineage>
</organism>
<dbReference type="EMBL" id="PQXF01000138">
    <property type="protein sequence ID" value="PXF55218.1"/>
    <property type="molecule type" value="Genomic_DNA"/>
</dbReference>
<evidence type="ECO:0000313" key="2">
    <source>
        <dbReference type="Proteomes" id="UP000248329"/>
    </source>
</evidence>
<comment type="caution">
    <text evidence="1">The sequence shown here is derived from an EMBL/GenBank/DDBJ whole genome shotgun (WGS) entry which is preliminary data.</text>
</comment>
<gene>
    <name evidence="1" type="ORF">C4B59_17580</name>
</gene>
<proteinExistence type="predicted"/>
<evidence type="ECO:0000313" key="1">
    <source>
        <dbReference type="EMBL" id="PXF55218.1"/>
    </source>
</evidence>
<protein>
    <submittedName>
        <fullName evidence="1">Uncharacterized protein</fullName>
    </submittedName>
</protein>
<reference evidence="1" key="1">
    <citation type="submission" date="2018-01" db="EMBL/GenBank/DDBJ databases">
        <authorList>
            <person name="Krukenberg V."/>
        </authorList>
    </citation>
    <scope>NUCLEOTIDE SEQUENCE</scope>
    <source>
        <strain evidence="1">E20ANME2</strain>
    </source>
</reference>
<name>A0AC61KXN8_9EURY</name>
<dbReference type="Proteomes" id="UP000248329">
    <property type="component" value="Unassembled WGS sequence"/>
</dbReference>
<sequence>MTEMEESLDLSDITSGYLKTRDKYLSNANKYFSRNEFRKSSELLWGAVTQSIKALASLSNIHIPNHAKFFDYTRSVSKETGDETYHTLFLELNTLHKNFYDEEIPPIDFPIFYRKTISFLNKTEELMKCR</sequence>
<accession>A0AC61KXN8</accession>